<evidence type="ECO:0000256" key="1">
    <source>
        <dbReference type="ARBA" id="ARBA00004141"/>
    </source>
</evidence>
<dbReference type="Pfam" id="PF04140">
    <property type="entry name" value="ICMT"/>
    <property type="match status" value="1"/>
</dbReference>
<feature type="transmembrane region" description="Helical" evidence="5">
    <location>
        <begin position="9"/>
        <end position="28"/>
    </location>
</feature>
<feature type="transmembrane region" description="Helical" evidence="5">
    <location>
        <begin position="163"/>
        <end position="186"/>
    </location>
</feature>
<keyword evidence="6" id="KW-0489">Methyltransferase</keyword>
<name>A0A1G5S358_PSEXY</name>
<comment type="subcellular location">
    <subcellularLocation>
        <location evidence="1">Membrane</location>
        <topology evidence="1">Multi-pass membrane protein</topology>
    </subcellularLocation>
</comment>
<protein>
    <submittedName>
        <fullName evidence="6">Protein-S-isoprenylcysteine O-methyltransferase Ste14</fullName>
    </submittedName>
</protein>
<keyword evidence="2 5" id="KW-0812">Transmembrane</keyword>
<dbReference type="InterPro" id="IPR052527">
    <property type="entry name" value="Metal_cation-efflux_comp"/>
</dbReference>
<dbReference type="Proteomes" id="UP000199428">
    <property type="component" value="Unassembled WGS sequence"/>
</dbReference>
<keyword evidence="4 5" id="KW-0472">Membrane</keyword>
<evidence type="ECO:0000256" key="4">
    <source>
        <dbReference type="ARBA" id="ARBA00023136"/>
    </source>
</evidence>
<dbReference type="GO" id="GO:0016020">
    <property type="term" value="C:membrane"/>
    <property type="evidence" value="ECO:0007669"/>
    <property type="project" value="UniProtKB-SubCell"/>
</dbReference>
<evidence type="ECO:0000256" key="2">
    <source>
        <dbReference type="ARBA" id="ARBA00022692"/>
    </source>
</evidence>
<feature type="transmembrane region" description="Helical" evidence="5">
    <location>
        <begin position="77"/>
        <end position="101"/>
    </location>
</feature>
<dbReference type="PANTHER" id="PTHR43847:SF1">
    <property type="entry name" value="BLL3993 PROTEIN"/>
    <property type="match status" value="1"/>
</dbReference>
<organism evidence="6 7">
    <name type="scientific">Pseudobutyrivibrio xylanivorans</name>
    <dbReference type="NCBI Taxonomy" id="185007"/>
    <lineage>
        <taxon>Bacteria</taxon>
        <taxon>Bacillati</taxon>
        <taxon>Bacillota</taxon>
        <taxon>Clostridia</taxon>
        <taxon>Lachnospirales</taxon>
        <taxon>Lachnospiraceae</taxon>
        <taxon>Pseudobutyrivibrio</taxon>
    </lineage>
</organism>
<gene>
    <name evidence="6" type="ORF">SAMN02910350_02210</name>
</gene>
<keyword evidence="3 5" id="KW-1133">Transmembrane helix</keyword>
<dbReference type="EMBL" id="FMWK01000013">
    <property type="protein sequence ID" value="SCZ80280.1"/>
    <property type="molecule type" value="Genomic_DNA"/>
</dbReference>
<dbReference type="RefSeq" id="WP_090163438.1">
    <property type="nucleotide sequence ID" value="NZ_FMWK01000013.1"/>
</dbReference>
<accession>A0A1G5S358</accession>
<dbReference type="PANTHER" id="PTHR43847">
    <property type="entry name" value="BLL3993 PROTEIN"/>
    <property type="match status" value="1"/>
</dbReference>
<dbReference type="AlphaFoldDB" id="A0A1G5S358"/>
<feature type="transmembrane region" description="Helical" evidence="5">
    <location>
        <begin position="34"/>
        <end position="56"/>
    </location>
</feature>
<dbReference type="GO" id="GO:0004671">
    <property type="term" value="F:protein C-terminal S-isoprenylcysteine carboxyl O-methyltransferase activity"/>
    <property type="evidence" value="ECO:0007669"/>
    <property type="project" value="InterPro"/>
</dbReference>
<evidence type="ECO:0000313" key="6">
    <source>
        <dbReference type="EMBL" id="SCZ80280.1"/>
    </source>
</evidence>
<feature type="transmembrane region" description="Helical" evidence="5">
    <location>
        <begin position="107"/>
        <end position="126"/>
    </location>
</feature>
<keyword evidence="6" id="KW-0808">Transferase</keyword>
<dbReference type="InterPro" id="IPR007269">
    <property type="entry name" value="ICMT_MeTrfase"/>
</dbReference>
<evidence type="ECO:0000256" key="3">
    <source>
        <dbReference type="ARBA" id="ARBA00022989"/>
    </source>
</evidence>
<proteinExistence type="predicted"/>
<dbReference type="Gene3D" id="1.20.120.1630">
    <property type="match status" value="1"/>
</dbReference>
<sequence>MEKKLIVQALVKVVCGIVLLGLLLFVPAGTLNYWQGLFFMAILFIPMIVAGFVMMFKCPELLKKRLNVKEEQSEQRTVILLSGLMFIAAFLVAGLNFRFGWLILPDWVTYLFTVVFLIAYLLYAEVLRENEYLSRTVEVQENQKVVDTGLYGVVRHPMYMTTLLLFLSMPLVLGSLFSFVIMLVYIPIISKRIHNEEQVLAEGLAGYREYMDKVKYQVIPFIW</sequence>
<reference evidence="6 7" key="1">
    <citation type="submission" date="2016-10" db="EMBL/GenBank/DDBJ databases">
        <authorList>
            <person name="de Groot N.N."/>
        </authorList>
    </citation>
    <scope>NUCLEOTIDE SEQUENCE [LARGE SCALE GENOMIC DNA]</scope>
    <source>
        <strain evidence="6 7">DSM 10317</strain>
    </source>
</reference>
<evidence type="ECO:0000256" key="5">
    <source>
        <dbReference type="SAM" id="Phobius"/>
    </source>
</evidence>
<evidence type="ECO:0000313" key="7">
    <source>
        <dbReference type="Proteomes" id="UP000199428"/>
    </source>
</evidence>
<dbReference type="GO" id="GO:0032259">
    <property type="term" value="P:methylation"/>
    <property type="evidence" value="ECO:0007669"/>
    <property type="project" value="UniProtKB-KW"/>
</dbReference>